<sequence>MASAAAGRALFRSVATRIAHAPQNHQRLASCGLHGSLLGPGRPYYRSSSTPPPINTARTHIRALQSGRNNVGNSSSDPGPDGPDLGLRALSMIFKGLSKLGFFALVYHIWGKPEVEAIKDSCKATAEECRIIRSLLEQNRDSEKLFLEAKGRACQCQCGRSTPVHKA</sequence>
<reference evidence="1 2" key="1">
    <citation type="journal article" date="2019" name="Sci. Rep.">
        <title>A high-quality genome of Eragrostis curvula grass provides insights into Poaceae evolution and supports new strategies to enhance forage quality.</title>
        <authorList>
            <person name="Carballo J."/>
            <person name="Santos B.A.C.M."/>
            <person name="Zappacosta D."/>
            <person name="Garbus I."/>
            <person name="Selva J.P."/>
            <person name="Gallo C.A."/>
            <person name="Diaz A."/>
            <person name="Albertini E."/>
            <person name="Caccamo M."/>
            <person name="Echenique V."/>
        </authorList>
    </citation>
    <scope>NUCLEOTIDE SEQUENCE [LARGE SCALE GENOMIC DNA]</scope>
    <source>
        <strain evidence="2">cv. Victoria</strain>
        <tissue evidence="1">Leaf</tissue>
    </source>
</reference>
<evidence type="ECO:0000313" key="2">
    <source>
        <dbReference type="Proteomes" id="UP000324897"/>
    </source>
</evidence>
<gene>
    <name evidence="1" type="ORF">EJB05_24586</name>
</gene>
<comment type="caution">
    <text evidence="1">The sequence shown here is derived from an EMBL/GenBank/DDBJ whole genome shotgun (WGS) entry which is preliminary data.</text>
</comment>
<accession>A0A5J9VB14</accession>
<feature type="non-terminal residue" evidence="1">
    <location>
        <position position="1"/>
    </location>
</feature>
<protein>
    <submittedName>
        <fullName evidence="1">Uncharacterized protein</fullName>
    </submittedName>
</protein>
<name>A0A5J9VB14_9POAL</name>
<dbReference type="Gramene" id="TVU32828">
    <property type="protein sequence ID" value="TVU32828"/>
    <property type="gene ID" value="EJB05_24586"/>
</dbReference>
<dbReference type="EMBL" id="RWGY01000011">
    <property type="protein sequence ID" value="TVU32828.1"/>
    <property type="molecule type" value="Genomic_DNA"/>
</dbReference>
<evidence type="ECO:0000313" key="1">
    <source>
        <dbReference type="EMBL" id="TVU32828.1"/>
    </source>
</evidence>
<dbReference type="AlphaFoldDB" id="A0A5J9VB14"/>
<keyword evidence="2" id="KW-1185">Reference proteome</keyword>
<proteinExistence type="predicted"/>
<dbReference type="Proteomes" id="UP000324897">
    <property type="component" value="Chromosome 1"/>
</dbReference>
<organism evidence="1 2">
    <name type="scientific">Eragrostis curvula</name>
    <name type="common">weeping love grass</name>
    <dbReference type="NCBI Taxonomy" id="38414"/>
    <lineage>
        <taxon>Eukaryota</taxon>
        <taxon>Viridiplantae</taxon>
        <taxon>Streptophyta</taxon>
        <taxon>Embryophyta</taxon>
        <taxon>Tracheophyta</taxon>
        <taxon>Spermatophyta</taxon>
        <taxon>Magnoliopsida</taxon>
        <taxon>Liliopsida</taxon>
        <taxon>Poales</taxon>
        <taxon>Poaceae</taxon>
        <taxon>PACMAD clade</taxon>
        <taxon>Chloridoideae</taxon>
        <taxon>Eragrostideae</taxon>
        <taxon>Eragrostidinae</taxon>
        <taxon>Eragrostis</taxon>
    </lineage>
</organism>